<evidence type="ECO:0000259" key="1">
    <source>
        <dbReference type="Pfam" id="PF12937"/>
    </source>
</evidence>
<comment type="caution">
    <text evidence="2">The sequence shown here is derived from an EMBL/GenBank/DDBJ whole genome shotgun (WGS) entry which is preliminary data.</text>
</comment>
<dbReference type="EMBL" id="JARIHO010000068">
    <property type="protein sequence ID" value="KAJ7314298.1"/>
    <property type="molecule type" value="Genomic_DNA"/>
</dbReference>
<dbReference type="Gene3D" id="1.20.1280.50">
    <property type="match status" value="1"/>
</dbReference>
<dbReference type="AlphaFoldDB" id="A0AAD6ZAA2"/>
<dbReference type="Pfam" id="PF12937">
    <property type="entry name" value="F-box-like"/>
    <property type="match status" value="1"/>
</dbReference>
<evidence type="ECO:0000313" key="3">
    <source>
        <dbReference type="Proteomes" id="UP001218218"/>
    </source>
</evidence>
<sequence length="527" mass="59305">MSQRCFTAPHYLALQYLAIRGVESYCRLSTKVGCHLSLNLWSKVYSSFQTTIEAAPAELSRYDTKIERLQLTVARLMPDRDALATYTDGCRSVYSPIRRLPSELLPEIFDMCAPAIQNYNDPNDPPEMDRLSKPHLLRLAQVCSLWHGISMGTPQLWSTIMINTSEWDTPPAFPDLCFSILQYTLRRSGSHPLTLVLAGSSYDDASEPVLRLLSQHAPRWRDVHFRYNFEQPNSLAAAMGNLDCLEKLHLPGHWAGPEIFQVSPRLTELVLEGRIAKIPLLPWAQLQKYRYIGDSHLSFSLLDKFPNIATCSFKLKLSSISPAATWPAVSLETRVLSFEFSANRTSVGQESVGCIFESLTLPRLASFSLGGGWVHPIWPTEHFVSLARRSSFHAHLTALTIDAIVTEEQLLRTLAVLPGLEELTIRDIEHRPALITDSLLQALTDTQRTPPCPVPGLSYLDLTSSLAFTDDALRDFVGSRIVRDSEMLFRVILRALPGRQRKLDRNVMDEVGEWILSGDVYFLNALV</sequence>
<dbReference type="InterPro" id="IPR001810">
    <property type="entry name" value="F-box_dom"/>
</dbReference>
<dbReference type="Gene3D" id="3.80.10.10">
    <property type="entry name" value="Ribonuclease Inhibitor"/>
    <property type="match status" value="1"/>
</dbReference>
<evidence type="ECO:0000313" key="2">
    <source>
        <dbReference type="EMBL" id="KAJ7314298.1"/>
    </source>
</evidence>
<dbReference type="SUPFAM" id="SSF81383">
    <property type="entry name" value="F-box domain"/>
    <property type="match status" value="1"/>
</dbReference>
<reference evidence="2" key="1">
    <citation type="submission" date="2023-03" db="EMBL/GenBank/DDBJ databases">
        <title>Massive genome expansion in bonnet fungi (Mycena s.s.) driven by repeated elements and novel gene families across ecological guilds.</title>
        <authorList>
            <consortium name="Lawrence Berkeley National Laboratory"/>
            <person name="Harder C.B."/>
            <person name="Miyauchi S."/>
            <person name="Viragh M."/>
            <person name="Kuo A."/>
            <person name="Thoen E."/>
            <person name="Andreopoulos B."/>
            <person name="Lu D."/>
            <person name="Skrede I."/>
            <person name="Drula E."/>
            <person name="Henrissat B."/>
            <person name="Morin E."/>
            <person name="Kohler A."/>
            <person name="Barry K."/>
            <person name="LaButti K."/>
            <person name="Morin E."/>
            <person name="Salamov A."/>
            <person name="Lipzen A."/>
            <person name="Mereny Z."/>
            <person name="Hegedus B."/>
            <person name="Baldrian P."/>
            <person name="Stursova M."/>
            <person name="Weitz H."/>
            <person name="Taylor A."/>
            <person name="Grigoriev I.V."/>
            <person name="Nagy L.G."/>
            <person name="Martin F."/>
            <person name="Kauserud H."/>
        </authorList>
    </citation>
    <scope>NUCLEOTIDE SEQUENCE</scope>
    <source>
        <strain evidence="2">CBHHK002</strain>
    </source>
</reference>
<feature type="domain" description="F-box" evidence="1">
    <location>
        <begin position="97"/>
        <end position="161"/>
    </location>
</feature>
<dbReference type="InterPro" id="IPR036047">
    <property type="entry name" value="F-box-like_dom_sf"/>
</dbReference>
<dbReference type="Proteomes" id="UP001218218">
    <property type="component" value="Unassembled WGS sequence"/>
</dbReference>
<organism evidence="2 3">
    <name type="scientific">Mycena albidolilacea</name>
    <dbReference type="NCBI Taxonomy" id="1033008"/>
    <lineage>
        <taxon>Eukaryota</taxon>
        <taxon>Fungi</taxon>
        <taxon>Dikarya</taxon>
        <taxon>Basidiomycota</taxon>
        <taxon>Agaricomycotina</taxon>
        <taxon>Agaricomycetes</taxon>
        <taxon>Agaricomycetidae</taxon>
        <taxon>Agaricales</taxon>
        <taxon>Marasmiineae</taxon>
        <taxon>Mycenaceae</taxon>
        <taxon>Mycena</taxon>
    </lineage>
</organism>
<dbReference type="SUPFAM" id="SSF52047">
    <property type="entry name" value="RNI-like"/>
    <property type="match status" value="1"/>
</dbReference>
<accession>A0AAD6ZAA2</accession>
<name>A0AAD6ZAA2_9AGAR</name>
<gene>
    <name evidence="2" type="ORF">DFH08DRAFT_1042055</name>
</gene>
<protein>
    <recommendedName>
        <fullName evidence="1">F-box domain-containing protein</fullName>
    </recommendedName>
</protein>
<dbReference type="InterPro" id="IPR032675">
    <property type="entry name" value="LRR_dom_sf"/>
</dbReference>
<proteinExistence type="predicted"/>
<keyword evidence="3" id="KW-1185">Reference proteome</keyword>